<keyword evidence="14" id="KW-1185">Reference proteome</keyword>
<evidence type="ECO:0000256" key="7">
    <source>
        <dbReference type="ARBA" id="ARBA00023136"/>
    </source>
</evidence>
<evidence type="ECO:0000256" key="3">
    <source>
        <dbReference type="ARBA" id="ARBA00015419"/>
    </source>
</evidence>
<keyword evidence="4" id="KW-1134">Transmembrane beta strand</keyword>
<feature type="domain" description="TamA POTRA" evidence="12">
    <location>
        <begin position="31"/>
        <end position="110"/>
    </location>
</feature>
<dbReference type="RefSeq" id="WP_253450032.1">
    <property type="nucleotide sequence ID" value="NZ_JALJYF010000002.1"/>
</dbReference>
<evidence type="ECO:0000256" key="2">
    <source>
        <dbReference type="ARBA" id="ARBA00010248"/>
    </source>
</evidence>
<keyword evidence="6" id="KW-0732">Signal</keyword>
<evidence type="ECO:0000256" key="9">
    <source>
        <dbReference type="ARBA" id="ARBA00033063"/>
    </source>
</evidence>
<evidence type="ECO:0000256" key="5">
    <source>
        <dbReference type="ARBA" id="ARBA00022692"/>
    </source>
</evidence>
<comment type="subunit">
    <text evidence="10">Interacts with TamB to form the translocation and assembly module (TAM).</text>
</comment>
<dbReference type="InterPro" id="IPR000184">
    <property type="entry name" value="Bac_surfAg_D15"/>
</dbReference>
<keyword evidence="5" id="KW-0812">Transmembrane</keyword>
<dbReference type="InterPro" id="IPR039910">
    <property type="entry name" value="D15-like"/>
</dbReference>
<comment type="subcellular location">
    <subcellularLocation>
        <location evidence="1">Cell outer membrane</location>
    </subcellularLocation>
</comment>
<evidence type="ECO:0000256" key="6">
    <source>
        <dbReference type="ARBA" id="ARBA00022729"/>
    </source>
</evidence>
<evidence type="ECO:0000256" key="1">
    <source>
        <dbReference type="ARBA" id="ARBA00004442"/>
    </source>
</evidence>
<dbReference type="PANTHER" id="PTHR12815">
    <property type="entry name" value="SORTING AND ASSEMBLY MACHINERY SAMM50 PROTEIN FAMILY MEMBER"/>
    <property type="match status" value="1"/>
</dbReference>
<evidence type="ECO:0000256" key="4">
    <source>
        <dbReference type="ARBA" id="ARBA00022452"/>
    </source>
</evidence>
<dbReference type="PANTHER" id="PTHR12815:SF47">
    <property type="entry name" value="TRANSLOCATION AND ASSEMBLY MODULE SUBUNIT TAMA"/>
    <property type="match status" value="1"/>
</dbReference>
<dbReference type="Pfam" id="PF01103">
    <property type="entry name" value="Omp85"/>
    <property type="match status" value="1"/>
</dbReference>
<sequence length="586" mass="67258">MKALAFSPRLLLLGLLLLTLSLPLQAREVWIELQGLDDADELRENIIATLSLARYREEGMGEPRLRRLHARAPNEIRQALRPFGYYDVRVESELTYREEEENWLATYQVERGPQIHVVEVNARVEGEGADDRAFLRTLAELPIRENQPLDHRNYEQAKNRLLQLADRRGYLDARWVSRGLFVDPPTQTARVQLVLDSGPRYNFGPVTIEQDIMDDAFVQRYVPFDVGEPFDADKLLQLQYGLSDSEYYNYVEVRPERDQIEDDRQIPIHVDAHASPKHRYRASLGYGTDTGPRYGVRWENRRVNRRGHRGALGYNISDVRRAVEMRYVVPLSEPVNERLTWDANAIREDRGDFESRRLELGVGRSTLQWGWLQTTFLRYEQERSIFGPEDQSRSEVVVPGITWSRTRANDPTLPRRGLRLSLDVRGAREELLSDLNFFQTTLRAKRVQPLGERHRLLARLELGGTGSERFENLPLSQRFFTGGDQTVRGFGYEELSPLDEEGRRIGGRYLAVASLEVDRQISGPWYAAAFVDSGNAMMSFSDSLETSAGIGMRYASPIGMIRVDIARPISDPDRGYRLHLSVGPDL</sequence>
<evidence type="ECO:0000313" key="14">
    <source>
        <dbReference type="Proteomes" id="UP001523550"/>
    </source>
</evidence>
<dbReference type="InterPro" id="IPR035243">
    <property type="entry name" value="TamA_POTRA_Dom_1"/>
</dbReference>
<feature type="domain" description="Bacterial surface antigen (D15)" evidence="11">
    <location>
        <begin position="393"/>
        <end position="583"/>
    </location>
</feature>
<dbReference type="Proteomes" id="UP001523550">
    <property type="component" value="Unassembled WGS sequence"/>
</dbReference>
<protein>
    <recommendedName>
        <fullName evidence="3">Translocation and assembly module subunit TamA</fullName>
    </recommendedName>
    <alternativeName>
        <fullName evidence="9">Autotransporter assembly factor TamA</fullName>
    </alternativeName>
</protein>
<gene>
    <name evidence="13" type="ORF">J2T60_002256</name>
</gene>
<dbReference type="Gene3D" id="2.40.160.50">
    <property type="entry name" value="membrane protein fhac: a member of the omp85/tpsb transporter family"/>
    <property type="match status" value="1"/>
</dbReference>
<name>A0ABT1GAB1_9GAMM</name>
<evidence type="ECO:0000256" key="8">
    <source>
        <dbReference type="ARBA" id="ARBA00023237"/>
    </source>
</evidence>
<evidence type="ECO:0000256" key="10">
    <source>
        <dbReference type="ARBA" id="ARBA00093548"/>
    </source>
</evidence>
<keyword evidence="7" id="KW-0472">Membrane</keyword>
<evidence type="ECO:0000313" key="13">
    <source>
        <dbReference type="EMBL" id="MCP1728256.1"/>
    </source>
</evidence>
<organism evidence="13 14">
    <name type="scientific">Natronospira proteinivora</name>
    <dbReference type="NCBI Taxonomy" id="1807133"/>
    <lineage>
        <taxon>Bacteria</taxon>
        <taxon>Pseudomonadati</taxon>
        <taxon>Pseudomonadota</taxon>
        <taxon>Gammaproteobacteria</taxon>
        <taxon>Natronospirales</taxon>
        <taxon>Natronospiraceae</taxon>
        <taxon>Natronospira</taxon>
    </lineage>
</organism>
<evidence type="ECO:0000259" key="11">
    <source>
        <dbReference type="Pfam" id="PF01103"/>
    </source>
</evidence>
<evidence type="ECO:0000259" key="12">
    <source>
        <dbReference type="Pfam" id="PF17243"/>
    </source>
</evidence>
<proteinExistence type="inferred from homology"/>
<keyword evidence="8" id="KW-0998">Cell outer membrane</keyword>
<dbReference type="Gene3D" id="3.10.20.310">
    <property type="entry name" value="membrane protein fhac"/>
    <property type="match status" value="3"/>
</dbReference>
<accession>A0ABT1GAB1</accession>
<comment type="caution">
    <text evidence="13">The sequence shown here is derived from an EMBL/GenBank/DDBJ whole genome shotgun (WGS) entry which is preliminary data.</text>
</comment>
<dbReference type="Pfam" id="PF17243">
    <property type="entry name" value="POTRA_TamA_1"/>
    <property type="match status" value="1"/>
</dbReference>
<comment type="similarity">
    <text evidence="2">Belongs to the TamA family.</text>
</comment>
<dbReference type="EMBL" id="JALJYF010000002">
    <property type="protein sequence ID" value="MCP1728256.1"/>
    <property type="molecule type" value="Genomic_DNA"/>
</dbReference>
<reference evidence="13 14" key="1">
    <citation type="submission" date="2022-03" db="EMBL/GenBank/DDBJ databases">
        <title>Genomic Encyclopedia of Type Strains, Phase III (KMG-III): the genomes of soil and plant-associated and newly described type strains.</title>
        <authorList>
            <person name="Whitman W."/>
        </authorList>
    </citation>
    <scope>NUCLEOTIDE SEQUENCE [LARGE SCALE GENOMIC DNA]</scope>
    <source>
        <strain evidence="13 14">BSker1</strain>
    </source>
</reference>